<accession>A0ACD3B218</accession>
<dbReference type="EMBL" id="ML208289">
    <property type="protein sequence ID" value="TFK72075.1"/>
    <property type="molecule type" value="Genomic_DNA"/>
</dbReference>
<protein>
    <submittedName>
        <fullName evidence="1">Uncharacterized protein</fullName>
    </submittedName>
</protein>
<keyword evidence="2" id="KW-1185">Reference proteome</keyword>
<proteinExistence type="predicted"/>
<evidence type="ECO:0000313" key="1">
    <source>
        <dbReference type="EMBL" id="TFK72075.1"/>
    </source>
</evidence>
<gene>
    <name evidence="1" type="ORF">BDN72DRAFT_895064</name>
</gene>
<organism evidence="1 2">
    <name type="scientific">Pluteus cervinus</name>
    <dbReference type="NCBI Taxonomy" id="181527"/>
    <lineage>
        <taxon>Eukaryota</taxon>
        <taxon>Fungi</taxon>
        <taxon>Dikarya</taxon>
        <taxon>Basidiomycota</taxon>
        <taxon>Agaricomycotina</taxon>
        <taxon>Agaricomycetes</taxon>
        <taxon>Agaricomycetidae</taxon>
        <taxon>Agaricales</taxon>
        <taxon>Pluteineae</taxon>
        <taxon>Pluteaceae</taxon>
        <taxon>Pluteus</taxon>
    </lineage>
</organism>
<dbReference type="Proteomes" id="UP000308600">
    <property type="component" value="Unassembled WGS sequence"/>
</dbReference>
<name>A0ACD3B218_9AGAR</name>
<evidence type="ECO:0000313" key="2">
    <source>
        <dbReference type="Proteomes" id="UP000308600"/>
    </source>
</evidence>
<reference evidence="1 2" key="1">
    <citation type="journal article" date="2019" name="Nat. Ecol. Evol.">
        <title>Megaphylogeny resolves global patterns of mushroom evolution.</title>
        <authorList>
            <person name="Varga T."/>
            <person name="Krizsan K."/>
            <person name="Foldi C."/>
            <person name="Dima B."/>
            <person name="Sanchez-Garcia M."/>
            <person name="Sanchez-Ramirez S."/>
            <person name="Szollosi G.J."/>
            <person name="Szarkandi J.G."/>
            <person name="Papp V."/>
            <person name="Albert L."/>
            <person name="Andreopoulos W."/>
            <person name="Angelini C."/>
            <person name="Antonin V."/>
            <person name="Barry K.W."/>
            <person name="Bougher N.L."/>
            <person name="Buchanan P."/>
            <person name="Buyck B."/>
            <person name="Bense V."/>
            <person name="Catcheside P."/>
            <person name="Chovatia M."/>
            <person name="Cooper J."/>
            <person name="Damon W."/>
            <person name="Desjardin D."/>
            <person name="Finy P."/>
            <person name="Geml J."/>
            <person name="Haridas S."/>
            <person name="Hughes K."/>
            <person name="Justo A."/>
            <person name="Karasinski D."/>
            <person name="Kautmanova I."/>
            <person name="Kiss B."/>
            <person name="Kocsube S."/>
            <person name="Kotiranta H."/>
            <person name="LaButti K.M."/>
            <person name="Lechner B.E."/>
            <person name="Liimatainen K."/>
            <person name="Lipzen A."/>
            <person name="Lukacs Z."/>
            <person name="Mihaltcheva S."/>
            <person name="Morgado L.N."/>
            <person name="Niskanen T."/>
            <person name="Noordeloos M.E."/>
            <person name="Ohm R.A."/>
            <person name="Ortiz-Santana B."/>
            <person name="Ovrebo C."/>
            <person name="Racz N."/>
            <person name="Riley R."/>
            <person name="Savchenko A."/>
            <person name="Shiryaev A."/>
            <person name="Soop K."/>
            <person name="Spirin V."/>
            <person name="Szebenyi C."/>
            <person name="Tomsovsky M."/>
            <person name="Tulloss R.E."/>
            <person name="Uehling J."/>
            <person name="Grigoriev I.V."/>
            <person name="Vagvolgyi C."/>
            <person name="Papp T."/>
            <person name="Martin F.M."/>
            <person name="Miettinen O."/>
            <person name="Hibbett D.S."/>
            <person name="Nagy L.G."/>
        </authorList>
    </citation>
    <scope>NUCLEOTIDE SEQUENCE [LARGE SCALE GENOMIC DNA]</scope>
    <source>
        <strain evidence="1 2">NL-1719</strain>
    </source>
</reference>
<sequence>MHEYMNIGPMAELMVTGSVAATHAGSSAVFEETLLDQYTDEQILEFIEGSPYMITTREERILTLSPNVVVKPFTSLAAFSDEIAALDCAKKAGIRVPNVRRAVQRARPENSFLLLGRVHGFTLEQLWAQLGWWTTFRIAWQLPRSFLRTMMLMTSQKMGGLQTGVTHSKYFQGSFLPIPHMSTSAFAAHINWWITDCALRWRMKPRPDLTIEPPDQFVFVHQDLAPRNMILDNSGELWIVDWGNAGFYPRYMEYMGIELTSHTMPWAFRRTWSARLARLRWSFFRWIAYGGLGKYEKHSEALQIVRGISMRHPREQAPFSAL</sequence>